<proteinExistence type="predicted"/>
<keyword evidence="1" id="KW-0677">Repeat</keyword>
<dbReference type="InterPro" id="IPR002885">
    <property type="entry name" value="PPR_rpt"/>
</dbReference>
<dbReference type="PROSITE" id="PS51375">
    <property type="entry name" value="PPR"/>
    <property type="match status" value="3"/>
</dbReference>
<dbReference type="Gene3D" id="1.25.40.10">
    <property type="entry name" value="Tetratricopeptide repeat domain"/>
    <property type="match status" value="4"/>
</dbReference>
<dbReference type="NCBIfam" id="TIGR00756">
    <property type="entry name" value="PPR"/>
    <property type="match status" value="3"/>
</dbReference>
<organism evidence="3 4">
    <name type="scientific">Oldenlandia corymbosa var. corymbosa</name>
    <dbReference type="NCBI Taxonomy" id="529605"/>
    <lineage>
        <taxon>Eukaryota</taxon>
        <taxon>Viridiplantae</taxon>
        <taxon>Streptophyta</taxon>
        <taxon>Embryophyta</taxon>
        <taxon>Tracheophyta</taxon>
        <taxon>Spermatophyta</taxon>
        <taxon>Magnoliopsida</taxon>
        <taxon>eudicotyledons</taxon>
        <taxon>Gunneridae</taxon>
        <taxon>Pentapetalae</taxon>
        <taxon>asterids</taxon>
        <taxon>lamiids</taxon>
        <taxon>Gentianales</taxon>
        <taxon>Rubiaceae</taxon>
        <taxon>Rubioideae</taxon>
        <taxon>Spermacoceae</taxon>
        <taxon>Hedyotis-Oldenlandia complex</taxon>
        <taxon>Oldenlandia</taxon>
    </lineage>
</organism>
<dbReference type="PANTHER" id="PTHR47859">
    <property type="entry name" value="PENTATRICOPEPTIDE REPEAT-CONTAINING PROTEIN"/>
    <property type="match status" value="1"/>
</dbReference>
<evidence type="ECO:0000313" key="3">
    <source>
        <dbReference type="EMBL" id="CAI9117070.1"/>
    </source>
</evidence>
<sequence length="827" mass="94219">MCQHLRKLNSIFLKFNFPQHWQSSWAVGRLGEVRGFTASPDGYSAHSTTNHLQERIVDALCLGQKDKASRLLSELRHTRESLDASNFAPILQCCARLPDPLFAMMTWKFMEEKKIYAGGKCYFYTIRALCKGGYLKEAFNLISVLRENPDMYPLLTVCNDFLSFCDQNHTINYVKDCLDFMDHQMVGKNELTYSLLLKLAVAQQNLPAVHEIWKECVQYYRLNLISMRKFIWSFTKLKDLDSAYETLQHMVNLAFQRNSVVSRTAGGKIIIPQLDIPIPSYSDSTLQSYTKNNGILPSVFDYQERMDVNRSNGLCNFSHLMETYDHTSSRVVPAKHVNVSVRKLLRWSFNDVIHACVKVQNCALAEQLMSQMQTLGVKPSSGTYDGFLRAVVTSRGFYDGMKVLEVMQQKKLKPHDSTLAAMAVGCCKALQLDLAEGFLDQISNCSSPHPYNAFLEACDTLDCPERAIQMLAKMKKMNIQLDIRTYELLFSLFGNVNPPYEEGNLLSRLDVARRVHAIEMDMMKNGIQHSHVSLKNMLNALGLEGMITELVQLLRDAEKPFSSAYRFLGTPIYNIVLHSLVKANETRMAVETFKTMKSWKVPPDAATYSIMIYSCCDMKCLLSAHALVSMMIRDGFPLATVTYTSLIKILLKLEDFDEALKLLSQMKLEGVEPDLILYNTFLQVTSEKGKLDVLELIVEQMHQEKIQPDPCTCHHVFSAYVVQGFHSTAMEALQVLSMRMISEDDEIMEEKKTEYQNLIVSDSVECETQIMELFKESMDYLPIALLHLRWCAMLGQTISWSPNQSPWAKRLSHNYASGTAPDLRTGR</sequence>
<dbReference type="Proteomes" id="UP001161247">
    <property type="component" value="Chromosome 8"/>
</dbReference>
<name>A0AAV1EBQ5_OLDCO</name>
<evidence type="ECO:0000256" key="1">
    <source>
        <dbReference type="ARBA" id="ARBA00022737"/>
    </source>
</evidence>
<evidence type="ECO:0000313" key="4">
    <source>
        <dbReference type="Proteomes" id="UP001161247"/>
    </source>
</evidence>
<gene>
    <name evidence="3" type="ORF">OLC1_LOCUS23193</name>
</gene>
<dbReference type="AlphaFoldDB" id="A0AAV1EBQ5"/>
<feature type="repeat" description="PPR" evidence="2">
    <location>
        <begin position="604"/>
        <end position="638"/>
    </location>
</feature>
<protein>
    <submittedName>
        <fullName evidence="3">OLC1v1018395C2</fullName>
    </submittedName>
</protein>
<dbReference type="EMBL" id="OX459125">
    <property type="protein sequence ID" value="CAI9117070.1"/>
    <property type="molecule type" value="Genomic_DNA"/>
</dbReference>
<keyword evidence="4" id="KW-1185">Reference proteome</keyword>
<accession>A0AAV1EBQ5</accession>
<dbReference type="InterPro" id="IPR011990">
    <property type="entry name" value="TPR-like_helical_dom_sf"/>
</dbReference>
<dbReference type="Pfam" id="PF13041">
    <property type="entry name" value="PPR_2"/>
    <property type="match status" value="2"/>
</dbReference>
<evidence type="ECO:0000256" key="2">
    <source>
        <dbReference type="PROSITE-ProRule" id="PRU00708"/>
    </source>
</evidence>
<feature type="repeat" description="PPR" evidence="2">
    <location>
        <begin position="639"/>
        <end position="673"/>
    </location>
</feature>
<dbReference type="Pfam" id="PF13812">
    <property type="entry name" value="PPR_3"/>
    <property type="match status" value="1"/>
</dbReference>
<feature type="repeat" description="PPR" evidence="2">
    <location>
        <begin position="569"/>
        <end position="603"/>
    </location>
</feature>
<dbReference type="PANTHER" id="PTHR47859:SF1">
    <property type="entry name" value="PENTATRICOPEPTIDE REPEAT-CONTAINING PROTEIN"/>
    <property type="match status" value="1"/>
</dbReference>
<reference evidence="3" key="1">
    <citation type="submission" date="2023-03" db="EMBL/GenBank/DDBJ databases">
        <authorList>
            <person name="Julca I."/>
        </authorList>
    </citation>
    <scope>NUCLEOTIDE SEQUENCE</scope>
</reference>